<dbReference type="PIRSF" id="PIRSF001500">
    <property type="entry name" value="Chor_mut_pdt_Ppr"/>
    <property type="match status" value="1"/>
</dbReference>
<evidence type="ECO:0000256" key="2">
    <source>
        <dbReference type="ARBA" id="ARBA00002364"/>
    </source>
</evidence>
<feature type="domain" description="ACT" evidence="22">
    <location>
        <begin position="275"/>
        <end position="357"/>
    </location>
</feature>
<proteinExistence type="predicted"/>
<dbReference type="AlphaFoldDB" id="A0A2G6KHX6"/>
<dbReference type="UniPathway" id="UPA00120">
    <property type="reaction ID" value="UER00203"/>
</dbReference>
<evidence type="ECO:0000256" key="6">
    <source>
        <dbReference type="ARBA" id="ARBA00013147"/>
    </source>
</evidence>
<dbReference type="SUPFAM" id="SSF48600">
    <property type="entry name" value="Chorismate mutase II"/>
    <property type="match status" value="1"/>
</dbReference>
<evidence type="ECO:0000256" key="15">
    <source>
        <dbReference type="ARBA" id="ARBA00031175"/>
    </source>
</evidence>
<evidence type="ECO:0000256" key="12">
    <source>
        <dbReference type="ARBA" id="ARBA00023235"/>
    </source>
</evidence>
<comment type="caution">
    <text evidence="23">The sequence shown here is derived from an EMBL/GenBank/DDBJ whole genome shotgun (WGS) entry which is preliminary data.</text>
</comment>
<keyword evidence="12" id="KW-0413">Isomerase</keyword>
<evidence type="ECO:0000313" key="23">
    <source>
        <dbReference type="EMBL" id="PIE35276.1"/>
    </source>
</evidence>
<evidence type="ECO:0000256" key="3">
    <source>
        <dbReference type="ARBA" id="ARBA00004496"/>
    </source>
</evidence>
<accession>A0A2G6KHX6</accession>
<dbReference type="SUPFAM" id="SSF53850">
    <property type="entry name" value="Periplasmic binding protein-like II"/>
    <property type="match status" value="1"/>
</dbReference>
<dbReference type="UniPathway" id="UPA00121">
    <property type="reaction ID" value="UER00345"/>
</dbReference>
<dbReference type="InterPro" id="IPR036979">
    <property type="entry name" value="CM_dom_sf"/>
</dbReference>
<dbReference type="InterPro" id="IPR002912">
    <property type="entry name" value="ACT_dom"/>
</dbReference>
<evidence type="ECO:0000256" key="1">
    <source>
        <dbReference type="ARBA" id="ARBA00000824"/>
    </source>
</evidence>
<gene>
    <name evidence="23" type="ORF">CSA56_04885</name>
</gene>
<dbReference type="PROSITE" id="PS51671">
    <property type="entry name" value="ACT"/>
    <property type="match status" value="1"/>
</dbReference>
<comment type="pathway">
    <text evidence="5">Metabolic intermediate biosynthesis; prephenate biosynthesis; prephenate from chorismate: step 1/1.</text>
</comment>
<dbReference type="InterPro" id="IPR036263">
    <property type="entry name" value="Chorismate_II_sf"/>
</dbReference>
<comment type="catalytic activity">
    <reaction evidence="17">
        <text>prephenate + H(+) = 3-phenylpyruvate + CO2 + H2O</text>
        <dbReference type="Rhea" id="RHEA:21648"/>
        <dbReference type="ChEBI" id="CHEBI:15377"/>
        <dbReference type="ChEBI" id="CHEBI:15378"/>
        <dbReference type="ChEBI" id="CHEBI:16526"/>
        <dbReference type="ChEBI" id="CHEBI:18005"/>
        <dbReference type="ChEBI" id="CHEBI:29934"/>
        <dbReference type="EC" id="4.2.1.51"/>
    </reaction>
</comment>
<evidence type="ECO:0000256" key="17">
    <source>
        <dbReference type="ARBA" id="ARBA00047848"/>
    </source>
</evidence>
<evidence type="ECO:0000259" key="21">
    <source>
        <dbReference type="PROSITE" id="PS51171"/>
    </source>
</evidence>
<dbReference type="SUPFAM" id="SSF55021">
    <property type="entry name" value="ACT-like"/>
    <property type="match status" value="1"/>
</dbReference>
<keyword evidence="11" id="KW-0584">Phenylalanine biosynthesis</keyword>
<dbReference type="CDD" id="cd04905">
    <property type="entry name" value="ACT_CM-PDT"/>
    <property type="match status" value="1"/>
</dbReference>
<evidence type="ECO:0000256" key="14">
    <source>
        <dbReference type="ARBA" id="ARBA00023268"/>
    </source>
</evidence>
<dbReference type="PANTHER" id="PTHR21022">
    <property type="entry name" value="PREPHENATE DEHYDRATASE P PROTEIN"/>
    <property type="match status" value="1"/>
</dbReference>
<evidence type="ECO:0000256" key="18">
    <source>
        <dbReference type="PIRSR" id="PIRSR001500-1"/>
    </source>
</evidence>
<dbReference type="Proteomes" id="UP000230821">
    <property type="component" value="Unassembled WGS sequence"/>
</dbReference>
<keyword evidence="9" id="KW-0028">Amino-acid biosynthesis</keyword>
<keyword evidence="8" id="KW-0963">Cytoplasm</keyword>
<dbReference type="GO" id="GO:0009094">
    <property type="term" value="P:L-phenylalanine biosynthetic process"/>
    <property type="evidence" value="ECO:0007669"/>
    <property type="project" value="UniProtKB-UniPathway"/>
</dbReference>
<evidence type="ECO:0000259" key="20">
    <source>
        <dbReference type="PROSITE" id="PS51168"/>
    </source>
</evidence>
<keyword evidence="14" id="KW-0511">Multifunctional enzyme</keyword>
<organism evidence="23 24">
    <name type="scientific">candidate division KSB3 bacterium</name>
    <dbReference type="NCBI Taxonomy" id="2044937"/>
    <lineage>
        <taxon>Bacteria</taxon>
        <taxon>candidate division KSB3</taxon>
    </lineage>
</organism>
<dbReference type="GO" id="GO:0004106">
    <property type="term" value="F:chorismate mutase activity"/>
    <property type="evidence" value="ECO:0007669"/>
    <property type="project" value="UniProtKB-EC"/>
</dbReference>
<evidence type="ECO:0000256" key="19">
    <source>
        <dbReference type="PIRSR" id="PIRSR001500-2"/>
    </source>
</evidence>
<dbReference type="PROSITE" id="PS51171">
    <property type="entry name" value="PREPHENATE_DEHYDR_3"/>
    <property type="match status" value="1"/>
</dbReference>
<dbReference type="PROSITE" id="PS51168">
    <property type="entry name" value="CHORISMATE_MUT_2"/>
    <property type="match status" value="1"/>
</dbReference>
<comment type="pathway">
    <text evidence="4">Amino-acid biosynthesis; L-phenylalanine biosynthesis; phenylpyruvate from prephenate: step 1/1.</text>
</comment>
<feature type="binding site" evidence="18">
    <location>
        <position position="24"/>
    </location>
    <ligand>
        <name>substrate</name>
    </ligand>
</feature>
<dbReference type="Pfam" id="PF00800">
    <property type="entry name" value="PDT"/>
    <property type="match status" value="1"/>
</dbReference>
<dbReference type="PANTHER" id="PTHR21022:SF19">
    <property type="entry name" value="PREPHENATE DEHYDRATASE-RELATED"/>
    <property type="match status" value="1"/>
</dbReference>
<protein>
    <recommendedName>
        <fullName evidence="7">Bifunctional chorismate mutase/prephenate dehydratase</fullName>
        <ecNumber evidence="6">4.2.1.51</ecNumber>
    </recommendedName>
    <alternativeName>
        <fullName evidence="16">Chorismate mutase-prephenate dehydratase</fullName>
    </alternativeName>
    <alternativeName>
        <fullName evidence="15">p-protein</fullName>
    </alternativeName>
</protein>
<evidence type="ECO:0000256" key="9">
    <source>
        <dbReference type="ARBA" id="ARBA00022605"/>
    </source>
</evidence>
<feature type="binding site" evidence="18">
    <location>
        <position position="42"/>
    </location>
    <ligand>
        <name>substrate</name>
    </ligand>
</feature>
<dbReference type="GO" id="GO:0046417">
    <property type="term" value="P:chorismate metabolic process"/>
    <property type="evidence" value="ECO:0007669"/>
    <property type="project" value="InterPro"/>
</dbReference>
<dbReference type="InterPro" id="IPR008242">
    <property type="entry name" value="Chor_mutase/pphenate_deHydtase"/>
</dbReference>
<dbReference type="Gene3D" id="3.30.70.260">
    <property type="match status" value="1"/>
</dbReference>
<dbReference type="Pfam" id="PF01817">
    <property type="entry name" value="CM_2"/>
    <property type="match status" value="1"/>
</dbReference>
<feature type="binding site" evidence="18">
    <location>
        <position position="79"/>
    </location>
    <ligand>
        <name>substrate</name>
    </ligand>
</feature>
<dbReference type="InterPro" id="IPR001086">
    <property type="entry name" value="Preph_deHydtase"/>
</dbReference>
<dbReference type="CDD" id="cd13631">
    <property type="entry name" value="PBP2_Ct-PDT_like"/>
    <property type="match status" value="1"/>
</dbReference>
<evidence type="ECO:0000259" key="22">
    <source>
        <dbReference type="PROSITE" id="PS51671"/>
    </source>
</evidence>
<dbReference type="GO" id="GO:0005737">
    <property type="term" value="C:cytoplasm"/>
    <property type="evidence" value="ECO:0007669"/>
    <property type="project" value="UniProtKB-SubCell"/>
</dbReference>
<feature type="binding site" evidence="18">
    <location>
        <position position="83"/>
    </location>
    <ligand>
        <name>substrate</name>
    </ligand>
</feature>
<sequence length="357" mass="40457">MNLQYLRGEIDRLDFELLKMLKTRMETALKIRKFKRAEEILDSTREQEVLERIAAHSQALGLLKPELMQQLFTNIMDESKKLQAKGYKLLGFQGEHGANSEVAARLYDPQSIYIPCAEFTDVFESVSKGYLDLGLVPVENSLGGAITQVNELLIDTDLHVIGEAKMPIHHCLLALPGVDHREIRMVYSHPQALTQCRNFLQRNHLEPHPFYDTAGASRMLSVDRPQAAAAISSSLCAELYNLEIIKENIEDHEENKTRFLVLSQNKAAEPGTKCSVIFSVAHHAGALFEVLKVFTEQHINLTRIESMPNRDDPGNYYFFVDFEGNIEDEGVQTVIDVVQKNTEIYKFLGCYKEVSPS</sequence>
<evidence type="ECO:0000256" key="16">
    <source>
        <dbReference type="ARBA" id="ARBA00031520"/>
    </source>
</evidence>
<dbReference type="NCBIfam" id="NF008865">
    <property type="entry name" value="PRK11898.1"/>
    <property type="match status" value="1"/>
</dbReference>
<feature type="binding site" evidence="18">
    <location>
        <position position="7"/>
    </location>
    <ligand>
        <name>substrate</name>
    </ligand>
</feature>
<evidence type="ECO:0000256" key="8">
    <source>
        <dbReference type="ARBA" id="ARBA00022490"/>
    </source>
</evidence>
<dbReference type="Gene3D" id="1.20.59.10">
    <property type="entry name" value="Chorismate mutase"/>
    <property type="match status" value="1"/>
</dbReference>
<reference evidence="23 24" key="1">
    <citation type="submission" date="2017-10" db="EMBL/GenBank/DDBJ databases">
        <title>Novel microbial diversity and functional potential in the marine mammal oral microbiome.</title>
        <authorList>
            <person name="Dudek N.K."/>
            <person name="Sun C.L."/>
            <person name="Burstein D."/>
            <person name="Kantor R.S."/>
            <person name="Aliaga Goltsman D.S."/>
            <person name="Bik E.M."/>
            <person name="Thomas B.C."/>
            <person name="Banfield J.F."/>
            <person name="Relman D.A."/>
        </authorList>
    </citation>
    <scope>NUCLEOTIDE SEQUENCE [LARGE SCALE GENOMIC DNA]</scope>
    <source>
        <strain evidence="23">DOLJORAL78_47_16</strain>
    </source>
</reference>
<dbReference type="InterPro" id="IPR018528">
    <property type="entry name" value="Preph_deHydtase_CS"/>
</dbReference>
<feature type="domain" description="Chorismate mutase" evidence="20">
    <location>
        <begin position="1"/>
        <end position="87"/>
    </location>
</feature>
<name>A0A2G6KHX6_9BACT</name>
<comment type="catalytic activity">
    <reaction evidence="1">
        <text>chorismate = prephenate</text>
        <dbReference type="Rhea" id="RHEA:13897"/>
        <dbReference type="ChEBI" id="CHEBI:29748"/>
        <dbReference type="ChEBI" id="CHEBI:29934"/>
        <dbReference type="EC" id="5.4.99.5"/>
    </reaction>
</comment>
<evidence type="ECO:0000313" key="24">
    <source>
        <dbReference type="Proteomes" id="UP000230821"/>
    </source>
</evidence>
<comment type="subcellular location">
    <subcellularLocation>
        <location evidence="3">Cytoplasm</location>
    </subcellularLocation>
</comment>
<feature type="binding site" evidence="18">
    <location>
        <position position="46"/>
    </location>
    <ligand>
        <name>substrate</name>
    </ligand>
</feature>
<comment type="function">
    <text evidence="2">Catalyzes the Claisen rearrangement of chorismate to prephenate and the decarboxylation/dehydration of prephenate to phenylpyruvate.</text>
</comment>
<feature type="binding site" evidence="18">
    <location>
        <position position="35"/>
    </location>
    <ligand>
        <name>substrate</name>
    </ligand>
</feature>
<dbReference type="InterPro" id="IPR045865">
    <property type="entry name" value="ACT-like_dom_sf"/>
</dbReference>
<dbReference type="Pfam" id="PF01842">
    <property type="entry name" value="ACT"/>
    <property type="match status" value="1"/>
</dbReference>
<evidence type="ECO:0000256" key="5">
    <source>
        <dbReference type="ARBA" id="ARBA00004817"/>
    </source>
</evidence>
<dbReference type="GO" id="GO:0004664">
    <property type="term" value="F:prephenate dehydratase activity"/>
    <property type="evidence" value="ECO:0007669"/>
    <property type="project" value="UniProtKB-EC"/>
</dbReference>
<dbReference type="PROSITE" id="PS00857">
    <property type="entry name" value="PREPHENATE_DEHYDR_1"/>
    <property type="match status" value="1"/>
</dbReference>
<keyword evidence="10" id="KW-0057">Aromatic amino acid biosynthesis</keyword>
<dbReference type="InterPro" id="IPR002701">
    <property type="entry name" value="CM_II_prokaryot"/>
</dbReference>
<evidence type="ECO:0000256" key="11">
    <source>
        <dbReference type="ARBA" id="ARBA00023222"/>
    </source>
</evidence>
<dbReference type="Gene3D" id="3.40.190.10">
    <property type="entry name" value="Periplasmic binding protein-like II"/>
    <property type="match status" value="2"/>
</dbReference>
<feature type="domain" description="Prephenate dehydratase" evidence="21">
    <location>
        <begin position="89"/>
        <end position="264"/>
    </location>
</feature>
<dbReference type="SMART" id="SM00830">
    <property type="entry name" value="CM_2"/>
    <property type="match status" value="1"/>
</dbReference>
<dbReference type="EMBL" id="PDSK01000049">
    <property type="protein sequence ID" value="PIE35276.1"/>
    <property type="molecule type" value="Genomic_DNA"/>
</dbReference>
<keyword evidence="13" id="KW-0456">Lyase</keyword>
<evidence type="ECO:0000256" key="4">
    <source>
        <dbReference type="ARBA" id="ARBA00004741"/>
    </source>
</evidence>
<dbReference type="EC" id="4.2.1.51" evidence="6"/>
<evidence type="ECO:0000256" key="10">
    <source>
        <dbReference type="ARBA" id="ARBA00023141"/>
    </source>
</evidence>
<feature type="site" description="Essential for prephenate dehydratase activity" evidence="19">
    <location>
        <position position="257"/>
    </location>
</feature>
<evidence type="ECO:0000256" key="13">
    <source>
        <dbReference type="ARBA" id="ARBA00023239"/>
    </source>
</evidence>
<evidence type="ECO:0000256" key="7">
    <source>
        <dbReference type="ARBA" id="ARBA00014401"/>
    </source>
</evidence>